<dbReference type="RefSeq" id="WP_078114984.1">
    <property type="nucleotide sequence ID" value="NZ_MWMH01000002.1"/>
</dbReference>
<accession>A0A1S9N9B8</accession>
<proteinExistence type="predicted"/>
<organism evidence="1 2">
    <name type="scientific">Clostridium beijerinckii</name>
    <name type="common">Clostridium MP</name>
    <dbReference type="NCBI Taxonomy" id="1520"/>
    <lineage>
        <taxon>Bacteria</taxon>
        <taxon>Bacillati</taxon>
        <taxon>Bacillota</taxon>
        <taxon>Clostridia</taxon>
        <taxon>Eubacteriales</taxon>
        <taxon>Clostridiaceae</taxon>
        <taxon>Clostridium</taxon>
    </lineage>
</organism>
<protein>
    <submittedName>
        <fullName evidence="1">Uncharacterized protein</fullName>
    </submittedName>
</protein>
<comment type="caution">
    <text evidence="1">The sequence shown here is derived from an EMBL/GenBank/DDBJ whole genome shotgun (WGS) entry which is preliminary data.</text>
</comment>
<dbReference type="Proteomes" id="UP000190959">
    <property type="component" value="Unassembled WGS sequence"/>
</dbReference>
<evidence type="ECO:0000313" key="2">
    <source>
        <dbReference type="Proteomes" id="UP000190959"/>
    </source>
</evidence>
<name>A0A1S9N9B8_CLOBE</name>
<dbReference type="EMBL" id="MWMH01000002">
    <property type="protein sequence ID" value="OOP74144.1"/>
    <property type="molecule type" value="Genomic_DNA"/>
</dbReference>
<evidence type="ECO:0000313" key="1">
    <source>
        <dbReference type="EMBL" id="OOP74144.1"/>
    </source>
</evidence>
<dbReference type="AlphaFoldDB" id="A0A1S9N9B8"/>
<gene>
    <name evidence="1" type="ORF">CBEIBR21_06500</name>
</gene>
<sequence>MDKVKTIAVREAEMVQFDNNNIKLTDEYVELVPEGELLSALRIDIIFGGVNHGYIPFLEINDEMCPIIPQLTTPFEIKSSDDIVIQSLKINKDFRDGLITMFIYNKSYNKK</sequence>
<reference evidence="1 2" key="1">
    <citation type="submission" date="2017-02" db="EMBL/GenBank/DDBJ databases">
        <title>Genome sequence of Clostridium beijerinckii Br21.</title>
        <authorList>
            <person name="Fonseca B.C."/>
            <person name="Guazzaroni M.E."/>
            <person name="Riano-Pachon D.M."/>
            <person name="Reginatto V."/>
        </authorList>
    </citation>
    <scope>NUCLEOTIDE SEQUENCE [LARGE SCALE GENOMIC DNA]</scope>
    <source>
        <strain evidence="1 2">Br21</strain>
    </source>
</reference>